<dbReference type="Gene3D" id="3.40.50.1820">
    <property type="entry name" value="alpha/beta hydrolase"/>
    <property type="match status" value="1"/>
</dbReference>
<dbReference type="InterPro" id="IPR050266">
    <property type="entry name" value="AB_hydrolase_sf"/>
</dbReference>
<dbReference type="GO" id="GO:0016020">
    <property type="term" value="C:membrane"/>
    <property type="evidence" value="ECO:0007669"/>
    <property type="project" value="TreeGrafter"/>
</dbReference>
<keyword evidence="2" id="KW-0808">Transferase</keyword>
<dbReference type="GO" id="GO:0046464">
    <property type="term" value="P:acylglycerol catabolic process"/>
    <property type="evidence" value="ECO:0007669"/>
    <property type="project" value="TreeGrafter"/>
</dbReference>
<dbReference type="GO" id="GO:0016746">
    <property type="term" value="F:acyltransferase activity"/>
    <property type="evidence" value="ECO:0007669"/>
    <property type="project" value="UniProtKB-KW"/>
</dbReference>
<sequence>MSHASHSAKLNPLQFQSANFALKFYDSATPGPAVVLLHGTFGSTASNFGLIYQALAQHFRVIGLDFQEPDTPELKIQQLVDQVIDLLDGLGLARVHLMGYSQGAVVAAACAGMHPARVDKLVLLAGWQRSDAYLQMRNDLWWTLRKAEDETALRQFSTLSAFSPEFVARLSTAQLRATLNSVRFSAFGDKQMGLNRRVDITEEVAAIVAPTLVLSCAQDVMIPPYLQQQLAGAISDARLEELPGGHGVVFEDPDAVVAAVMRFLG</sequence>
<dbReference type="AlphaFoldDB" id="A0A0G3GR70"/>
<dbReference type="OrthoDB" id="4944883at2"/>
<dbReference type="PATRIC" id="fig|1050174.4.peg.1830"/>
<keyword evidence="3" id="KW-1185">Reference proteome</keyword>
<evidence type="ECO:0000313" key="3">
    <source>
        <dbReference type="Proteomes" id="UP000035368"/>
    </source>
</evidence>
<protein>
    <submittedName>
        <fullName evidence="2">Putative hydrolase or acyltransferase of alpha/beta superfamily</fullName>
    </submittedName>
</protein>
<dbReference type="PANTHER" id="PTHR43798:SF5">
    <property type="entry name" value="MONOACYLGLYCEROL LIPASE ABHD6"/>
    <property type="match status" value="1"/>
</dbReference>
<keyword evidence="2" id="KW-0378">Hydrolase</keyword>
<dbReference type="Pfam" id="PF12697">
    <property type="entry name" value="Abhydrolase_6"/>
    <property type="match status" value="1"/>
</dbReference>
<proteinExistence type="predicted"/>
<evidence type="ECO:0000259" key="1">
    <source>
        <dbReference type="Pfam" id="PF12697"/>
    </source>
</evidence>
<gene>
    <name evidence="2" type="ORF">CEPID_09100</name>
</gene>
<dbReference type="GO" id="GO:0047372">
    <property type="term" value="F:monoacylglycerol lipase activity"/>
    <property type="evidence" value="ECO:0007669"/>
    <property type="project" value="TreeGrafter"/>
</dbReference>
<dbReference type="Proteomes" id="UP000035368">
    <property type="component" value="Chromosome"/>
</dbReference>
<name>A0A0G3GR70_9CORY</name>
<dbReference type="InterPro" id="IPR000073">
    <property type="entry name" value="AB_hydrolase_1"/>
</dbReference>
<reference evidence="2 3" key="1">
    <citation type="submission" date="2015-05" db="EMBL/GenBank/DDBJ databases">
        <title>Complete genome sequence of Corynebacterium epidermidicanis DSM 45586, isolated from the skin of a dog suffering from pruritus.</title>
        <authorList>
            <person name="Ruckert C."/>
            <person name="Albersmeier A."/>
            <person name="Winkler A."/>
            <person name="Tauch A."/>
        </authorList>
    </citation>
    <scope>NUCLEOTIDE SEQUENCE [LARGE SCALE GENOMIC DNA]</scope>
    <source>
        <strain evidence="2 3">DSM 45586</strain>
    </source>
</reference>
<dbReference type="InterPro" id="IPR029058">
    <property type="entry name" value="AB_hydrolase_fold"/>
</dbReference>
<dbReference type="KEGG" id="cei:CEPID_09100"/>
<feature type="domain" description="AB hydrolase-1" evidence="1">
    <location>
        <begin position="34"/>
        <end position="259"/>
    </location>
</feature>
<organism evidence="2 3">
    <name type="scientific">Corynebacterium epidermidicanis</name>
    <dbReference type="NCBI Taxonomy" id="1050174"/>
    <lineage>
        <taxon>Bacteria</taxon>
        <taxon>Bacillati</taxon>
        <taxon>Actinomycetota</taxon>
        <taxon>Actinomycetes</taxon>
        <taxon>Mycobacteriales</taxon>
        <taxon>Corynebacteriaceae</taxon>
        <taxon>Corynebacterium</taxon>
    </lineage>
</organism>
<dbReference type="SUPFAM" id="SSF53474">
    <property type="entry name" value="alpha/beta-Hydrolases"/>
    <property type="match status" value="1"/>
</dbReference>
<dbReference type="PANTHER" id="PTHR43798">
    <property type="entry name" value="MONOACYLGLYCEROL LIPASE"/>
    <property type="match status" value="1"/>
</dbReference>
<dbReference type="STRING" id="1050174.CEPID_09100"/>
<evidence type="ECO:0000313" key="2">
    <source>
        <dbReference type="EMBL" id="AKK03666.1"/>
    </source>
</evidence>
<dbReference type="EMBL" id="CP011541">
    <property type="protein sequence ID" value="AKK03666.1"/>
    <property type="molecule type" value="Genomic_DNA"/>
</dbReference>
<keyword evidence="2" id="KW-0012">Acyltransferase</keyword>
<dbReference type="RefSeq" id="WP_052843469.1">
    <property type="nucleotide sequence ID" value="NZ_CP011541.1"/>
</dbReference>
<accession>A0A0G3GR70</accession>